<evidence type="ECO:0000313" key="2">
    <source>
        <dbReference type="Proteomes" id="UP000219338"/>
    </source>
</evidence>
<dbReference type="AlphaFoldDB" id="A0A284S1B4"/>
<dbReference type="SUPFAM" id="SSF52047">
    <property type="entry name" value="RNI-like"/>
    <property type="match status" value="1"/>
</dbReference>
<sequence length="342" mass="38512">MSLPAVQGGLSAEIIDTIIDYVATWLPRSRYHLFKAITLSSENHASFMHLITCPNCSFLGSIRTLTLIETPDNDLGDLLLHQTLQTIDPSIFSNIKWLHIHNATFDFKSEEDFSKILSALSRFTNITHLDLNKCIFHTLDNVILFLSSCGALESAHLNRVQLVEGPPLEVTPQSSLAQLPASLSSLIFTIGSGPSSILEIVPYAGSSLKHLSMRISFVAARTLNPLPSILSRHVDQVSFGIFLMCFKNSSSSINEIAVSFWMNSVDTLDVLDWKSFTEILSRENYKNLKRFTVLTTNVYLDVKAAKEWITHKLRALADKNPSLEIEFVRWRDPLEERRFGWS</sequence>
<reference evidence="2" key="1">
    <citation type="journal article" date="2017" name="Nat. Ecol. Evol.">
        <title>Genome expansion and lineage-specific genetic innovations in the forest pathogenic fungi Armillaria.</title>
        <authorList>
            <person name="Sipos G."/>
            <person name="Prasanna A.N."/>
            <person name="Walter M.C."/>
            <person name="O'Connor E."/>
            <person name="Balint B."/>
            <person name="Krizsan K."/>
            <person name="Kiss B."/>
            <person name="Hess J."/>
            <person name="Varga T."/>
            <person name="Slot J."/>
            <person name="Riley R."/>
            <person name="Boka B."/>
            <person name="Rigling D."/>
            <person name="Barry K."/>
            <person name="Lee J."/>
            <person name="Mihaltcheva S."/>
            <person name="LaButti K."/>
            <person name="Lipzen A."/>
            <person name="Waldron R."/>
            <person name="Moloney N.M."/>
            <person name="Sperisen C."/>
            <person name="Kredics L."/>
            <person name="Vagvoelgyi C."/>
            <person name="Patrignani A."/>
            <person name="Fitzpatrick D."/>
            <person name="Nagy I."/>
            <person name="Doyle S."/>
            <person name="Anderson J.B."/>
            <person name="Grigoriev I.V."/>
            <person name="Gueldener U."/>
            <person name="Muensterkoetter M."/>
            <person name="Nagy L.G."/>
        </authorList>
    </citation>
    <scope>NUCLEOTIDE SEQUENCE [LARGE SCALE GENOMIC DNA]</scope>
    <source>
        <strain evidence="2">C18/9</strain>
    </source>
</reference>
<name>A0A284S1B4_ARMOS</name>
<proteinExistence type="predicted"/>
<dbReference type="InterPro" id="IPR032675">
    <property type="entry name" value="LRR_dom_sf"/>
</dbReference>
<accession>A0A284S1B4</accession>
<dbReference type="Proteomes" id="UP000219338">
    <property type="component" value="Unassembled WGS sequence"/>
</dbReference>
<evidence type="ECO:0008006" key="3">
    <source>
        <dbReference type="Google" id="ProtNLM"/>
    </source>
</evidence>
<protein>
    <recommendedName>
        <fullName evidence="3">F-box domain-containing protein</fullName>
    </recommendedName>
</protein>
<dbReference type="Gene3D" id="3.80.10.10">
    <property type="entry name" value="Ribonuclease Inhibitor"/>
    <property type="match status" value="1"/>
</dbReference>
<keyword evidence="2" id="KW-1185">Reference proteome</keyword>
<dbReference type="OMA" id="KEWITHK"/>
<evidence type="ECO:0000313" key="1">
    <source>
        <dbReference type="EMBL" id="SJL14793.1"/>
    </source>
</evidence>
<organism evidence="1 2">
    <name type="scientific">Armillaria ostoyae</name>
    <name type="common">Armillaria root rot fungus</name>
    <dbReference type="NCBI Taxonomy" id="47428"/>
    <lineage>
        <taxon>Eukaryota</taxon>
        <taxon>Fungi</taxon>
        <taxon>Dikarya</taxon>
        <taxon>Basidiomycota</taxon>
        <taxon>Agaricomycotina</taxon>
        <taxon>Agaricomycetes</taxon>
        <taxon>Agaricomycetidae</taxon>
        <taxon>Agaricales</taxon>
        <taxon>Marasmiineae</taxon>
        <taxon>Physalacriaceae</taxon>
        <taxon>Armillaria</taxon>
    </lineage>
</organism>
<dbReference type="OrthoDB" id="2960724at2759"/>
<gene>
    <name evidence="1" type="ORF">ARMOST_18264</name>
</gene>
<dbReference type="EMBL" id="FUEG01000025">
    <property type="protein sequence ID" value="SJL14793.1"/>
    <property type="molecule type" value="Genomic_DNA"/>
</dbReference>